<reference evidence="1 2" key="1">
    <citation type="journal article" date="2013" name="Genome Biol.">
        <title>The genome sequence of the most widely cultivated cacao type and its use to identify candidate genes regulating pod color.</title>
        <authorList>
            <person name="Motamayor J.C."/>
            <person name="Mockaitis K."/>
            <person name="Schmutz J."/>
            <person name="Haiminen N."/>
            <person name="Iii D.L."/>
            <person name="Cornejo O."/>
            <person name="Findley S.D."/>
            <person name="Zheng P."/>
            <person name="Utro F."/>
            <person name="Royaert S."/>
            <person name="Saski C."/>
            <person name="Jenkins J."/>
            <person name="Podicheti R."/>
            <person name="Zhao M."/>
            <person name="Scheffler B.E."/>
            <person name="Stack J.C."/>
            <person name="Feltus F.A."/>
            <person name="Mustiga G.M."/>
            <person name="Amores F."/>
            <person name="Phillips W."/>
            <person name="Marelli J.P."/>
            <person name="May G.D."/>
            <person name="Shapiro H."/>
            <person name="Ma J."/>
            <person name="Bustamante C.D."/>
            <person name="Schnell R.J."/>
            <person name="Main D."/>
            <person name="Gilbert D."/>
            <person name="Parida L."/>
            <person name="Kuhn D.N."/>
        </authorList>
    </citation>
    <scope>NUCLEOTIDE SEQUENCE [LARGE SCALE GENOMIC DNA]</scope>
    <source>
        <strain evidence="2">cv. Matina 1-6</strain>
    </source>
</reference>
<protein>
    <submittedName>
        <fullName evidence="1">Uncharacterized protein</fullName>
    </submittedName>
</protein>
<sequence>MRKRRPQPWREGGCSAFDAQATIQGPESMAPQLEELKHHIVVKSKALRPLKRKVTASCSDFGKLLL</sequence>
<accession>A0A061FHD6</accession>
<dbReference type="InParanoid" id="A0A061FHD6"/>
<dbReference type="AlphaFoldDB" id="A0A061FHD6"/>
<name>A0A061FHD6_THECC</name>
<evidence type="ECO:0000313" key="2">
    <source>
        <dbReference type="Proteomes" id="UP000026915"/>
    </source>
</evidence>
<dbReference type="Gramene" id="EOY13879">
    <property type="protein sequence ID" value="EOY13879"/>
    <property type="gene ID" value="TCM_032576"/>
</dbReference>
<dbReference type="Proteomes" id="UP000026915">
    <property type="component" value="Chromosome 7"/>
</dbReference>
<dbReference type="EMBL" id="CM001885">
    <property type="protein sequence ID" value="EOY13879.1"/>
    <property type="molecule type" value="Genomic_DNA"/>
</dbReference>
<keyword evidence="2" id="KW-1185">Reference proteome</keyword>
<proteinExistence type="predicted"/>
<dbReference type="HOGENOM" id="CLU_2836422_0_0_1"/>
<gene>
    <name evidence="1" type="ORF">TCM_032576</name>
</gene>
<evidence type="ECO:0000313" key="1">
    <source>
        <dbReference type="EMBL" id="EOY13879.1"/>
    </source>
</evidence>
<organism evidence="1 2">
    <name type="scientific">Theobroma cacao</name>
    <name type="common">Cacao</name>
    <name type="synonym">Cocoa</name>
    <dbReference type="NCBI Taxonomy" id="3641"/>
    <lineage>
        <taxon>Eukaryota</taxon>
        <taxon>Viridiplantae</taxon>
        <taxon>Streptophyta</taxon>
        <taxon>Embryophyta</taxon>
        <taxon>Tracheophyta</taxon>
        <taxon>Spermatophyta</taxon>
        <taxon>Magnoliopsida</taxon>
        <taxon>eudicotyledons</taxon>
        <taxon>Gunneridae</taxon>
        <taxon>Pentapetalae</taxon>
        <taxon>rosids</taxon>
        <taxon>malvids</taxon>
        <taxon>Malvales</taxon>
        <taxon>Malvaceae</taxon>
        <taxon>Byttnerioideae</taxon>
        <taxon>Theobroma</taxon>
    </lineage>
</organism>